<proteinExistence type="predicted"/>
<dbReference type="Proteomes" id="UP001597197">
    <property type="component" value="Unassembled WGS sequence"/>
</dbReference>
<evidence type="ECO:0000313" key="3">
    <source>
        <dbReference type="Proteomes" id="UP001597197"/>
    </source>
</evidence>
<accession>A0ABW4QZ05</accession>
<dbReference type="Pfam" id="PF24705">
    <property type="entry name" value="DUF7668"/>
    <property type="match status" value="1"/>
</dbReference>
<organism evidence="2 3">
    <name type="scientific">Hymenobacter bucti</name>
    <dbReference type="NCBI Taxonomy" id="1844114"/>
    <lineage>
        <taxon>Bacteria</taxon>
        <taxon>Pseudomonadati</taxon>
        <taxon>Bacteroidota</taxon>
        <taxon>Cytophagia</taxon>
        <taxon>Cytophagales</taxon>
        <taxon>Hymenobacteraceae</taxon>
        <taxon>Hymenobacter</taxon>
    </lineage>
</organism>
<gene>
    <name evidence="2" type="ORF">ACFSDX_20510</name>
</gene>
<comment type="caution">
    <text evidence="2">The sequence shown here is derived from an EMBL/GenBank/DDBJ whole genome shotgun (WGS) entry which is preliminary data.</text>
</comment>
<evidence type="ECO:0000313" key="2">
    <source>
        <dbReference type="EMBL" id="MFD1874828.1"/>
    </source>
</evidence>
<dbReference type="EMBL" id="JBHUFD010000018">
    <property type="protein sequence ID" value="MFD1874828.1"/>
    <property type="molecule type" value="Genomic_DNA"/>
</dbReference>
<keyword evidence="3" id="KW-1185">Reference proteome</keyword>
<name>A0ABW4QZ05_9BACT</name>
<dbReference type="InterPro" id="IPR056085">
    <property type="entry name" value="DUF7668"/>
</dbReference>
<evidence type="ECO:0000259" key="1">
    <source>
        <dbReference type="Pfam" id="PF24705"/>
    </source>
</evidence>
<feature type="domain" description="DUF7668" evidence="1">
    <location>
        <begin position="16"/>
        <end position="111"/>
    </location>
</feature>
<protein>
    <recommendedName>
        <fullName evidence="1">DUF7668 domain-containing protein</fullName>
    </recommendedName>
</protein>
<reference evidence="3" key="1">
    <citation type="journal article" date="2019" name="Int. J. Syst. Evol. Microbiol.">
        <title>The Global Catalogue of Microorganisms (GCM) 10K type strain sequencing project: providing services to taxonomists for standard genome sequencing and annotation.</title>
        <authorList>
            <consortium name="The Broad Institute Genomics Platform"/>
            <consortium name="The Broad Institute Genome Sequencing Center for Infectious Disease"/>
            <person name="Wu L."/>
            <person name="Ma J."/>
        </authorList>
    </citation>
    <scope>NUCLEOTIDE SEQUENCE [LARGE SCALE GENOMIC DNA]</scope>
    <source>
        <strain evidence="3">CGMCC 1.15795</strain>
    </source>
</reference>
<sequence length="111" mass="12846">MNSTKLADTLALIISLLSRRAFDELYHLDRNKRLLPQELAGSIDEYGGEVTPPKPLIWNYDFYPIDGTEDVFVDCDLFIDYQLSDLTLQCLMHEESQEGRYAFSIQNIHVM</sequence>
<dbReference type="RefSeq" id="WP_382316956.1">
    <property type="nucleotide sequence ID" value="NZ_JBHUFD010000018.1"/>
</dbReference>